<evidence type="ECO:0000256" key="1">
    <source>
        <dbReference type="ARBA" id="ARBA00023239"/>
    </source>
</evidence>
<dbReference type="AlphaFoldDB" id="A0A1M7SYW5"/>
<dbReference type="PANTHER" id="PTHR43437">
    <property type="entry name" value="HYDROXYACYL-THIOESTER DEHYDRATASE TYPE 2, MITOCHONDRIAL-RELATED"/>
    <property type="match status" value="1"/>
</dbReference>
<protein>
    <submittedName>
        <fullName evidence="3">3-hydroxybutyryl-CoA dehydratase</fullName>
    </submittedName>
</protein>
<accession>A0A1M7SYW5</accession>
<evidence type="ECO:0000259" key="2">
    <source>
        <dbReference type="Pfam" id="PF01575"/>
    </source>
</evidence>
<dbReference type="InterPro" id="IPR050965">
    <property type="entry name" value="UPF0336/Enoyl-CoA_hydratase"/>
</dbReference>
<dbReference type="SUPFAM" id="SSF54637">
    <property type="entry name" value="Thioesterase/thiol ester dehydrase-isomerase"/>
    <property type="match status" value="1"/>
</dbReference>
<proteinExistence type="predicted"/>
<dbReference type="GO" id="GO:0019171">
    <property type="term" value="F:(3R)-hydroxyacyl-[acyl-carrier-protein] dehydratase activity"/>
    <property type="evidence" value="ECO:0007669"/>
    <property type="project" value="TreeGrafter"/>
</dbReference>
<dbReference type="Proteomes" id="UP000184207">
    <property type="component" value="Unassembled WGS sequence"/>
</dbReference>
<sequence length="134" mass="14873">MVDIEKLYVGQVYEVKKIVTDEMVKLFAEATGDKNPVHLDEDFAKNTIFGGRIAHGILSLGIISSVLGTEFPGAGTIYLMQNAKFKRPVYVGEEVTVKLVVKEIDKDKRRVLMDTLVVKENGEYAIEGEALVKV</sequence>
<gene>
    <name evidence="3" type="ORF">SAMN02745226_01367</name>
</gene>
<keyword evidence="4" id="KW-1185">Reference proteome</keyword>
<dbReference type="Gene3D" id="3.10.129.10">
    <property type="entry name" value="Hotdog Thioesterase"/>
    <property type="match status" value="1"/>
</dbReference>
<dbReference type="EMBL" id="FRDJ01000007">
    <property type="protein sequence ID" value="SHN63646.1"/>
    <property type="molecule type" value="Genomic_DNA"/>
</dbReference>
<dbReference type="STRING" id="1121883.SAMN02745226_01367"/>
<dbReference type="Pfam" id="PF01575">
    <property type="entry name" value="MaoC_dehydratas"/>
    <property type="match status" value="1"/>
</dbReference>
<feature type="domain" description="MaoC-like" evidence="2">
    <location>
        <begin position="15"/>
        <end position="115"/>
    </location>
</feature>
<dbReference type="CDD" id="cd03449">
    <property type="entry name" value="R_hydratase"/>
    <property type="match status" value="1"/>
</dbReference>
<organism evidence="3 4">
    <name type="scientific">Fervidobacterium gondwanense DSM 13020</name>
    <dbReference type="NCBI Taxonomy" id="1121883"/>
    <lineage>
        <taxon>Bacteria</taxon>
        <taxon>Thermotogati</taxon>
        <taxon>Thermotogota</taxon>
        <taxon>Thermotogae</taxon>
        <taxon>Thermotogales</taxon>
        <taxon>Fervidobacteriaceae</taxon>
        <taxon>Fervidobacterium</taxon>
    </lineage>
</organism>
<dbReference type="PANTHER" id="PTHR43437:SF3">
    <property type="entry name" value="HYDROXYACYL-THIOESTER DEHYDRATASE TYPE 2, MITOCHONDRIAL"/>
    <property type="match status" value="1"/>
</dbReference>
<dbReference type="FunFam" id="3.10.129.10:FF:000042">
    <property type="entry name" value="MaoC domain protein dehydratase"/>
    <property type="match status" value="1"/>
</dbReference>
<dbReference type="InterPro" id="IPR002539">
    <property type="entry name" value="MaoC-like_dom"/>
</dbReference>
<dbReference type="GO" id="GO:0006633">
    <property type="term" value="P:fatty acid biosynthetic process"/>
    <property type="evidence" value="ECO:0007669"/>
    <property type="project" value="TreeGrafter"/>
</dbReference>
<dbReference type="RefSeq" id="WP_072759752.1">
    <property type="nucleotide sequence ID" value="NZ_FRDJ01000007.1"/>
</dbReference>
<evidence type="ECO:0000313" key="3">
    <source>
        <dbReference type="EMBL" id="SHN63646.1"/>
    </source>
</evidence>
<dbReference type="InterPro" id="IPR029069">
    <property type="entry name" value="HotDog_dom_sf"/>
</dbReference>
<keyword evidence="1" id="KW-0456">Lyase</keyword>
<name>A0A1M7SYW5_FERGO</name>
<reference evidence="4" key="1">
    <citation type="submission" date="2016-12" db="EMBL/GenBank/DDBJ databases">
        <authorList>
            <person name="Varghese N."/>
            <person name="Submissions S."/>
        </authorList>
    </citation>
    <scope>NUCLEOTIDE SEQUENCE [LARGE SCALE GENOMIC DNA]</scope>
    <source>
        <strain evidence="4">DSM 13020</strain>
    </source>
</reference>
<dbReference type="OrthoDB" id="9801625at2"/>
<evidence type="ECO:0000313" key="4">
    <source>
        <dbReference type="Proteomes" id="UP000184207"/>
    </source>
</evidence>